<dbReference type="PANTHER" id="PTHR13147:SF5">
    <property type="entry name" value="FOUR-JOINTED BOX PROTEIN 1"/>
    <property type="match status" value="1"/>
</dbReference>
<protein>
    <submittedName>
        <fullName evidence="2">Uncharacterized protein</fullName>
    </submittedName>
</protein>
<dbReference type="GO" id="GO:0005615">
    <property type="term" value="C:extracellular space"/>
    <property type="evidence" value="ECO:0007669"/>
    <property type="project" value="TreeGrafter"/>
</dbReference>
<dbReference type="PRINTS" id="PR02072">
    <property type="entry name" value="4JOINTEDBOX1"/>
</dbReference>
<evidence type="ECO:0000313" key="3">
    <source>
        <dbReference type="Proteomes" id="UP000678499"/>
    </source>
</evidence>
<feature type="region of interest" description="Disordered" evidence="1">
    <location>
        <begin position="1"/>
        <end position="24"/>
    </location>
</feature>
<proteinExistence type="predicted"/>
<gene>
    <name evidence="2" type="ORF">NMOB1V02_LOCUS7896</name>
</gene>
<name>A0A7R9BRK7_9CRUS</name>
<dbReference type="GO" id="GO:0007267">
    <property type="term" value="P:cell-cell signaling"/>
    <property type="evidence" value="ECO:0007669"/>
    <property type="project" value="TreeGrafter"/>
</dbReference>
<organism evidence="2">
    <name type="scientific">Notodromas monacha</name>
    <dbReference type="NCBI Taxonomy" id="399045"/>
    <lineage>
        <taxon>Eukaryota</taxon>
        <taxon>Metazoa</taxon>
        <taxon>Ecdysozoa</taxon>
        <taxon>Arthropoda</taxon>
        <taxon>Crustacea</taxon>
        <taxon>Oligostraca</taxon>
        <taxon>Ostracoda</taxon>
        <taxon>Podocopa</taxon>
        <taxon>Podocopida</taxon>
        <taxon>Cypridocopina</taxon>
        <taxon>Cypridoidea</taxon>
        <taxon>Cyprididae</taxon>
        <taxon>Notodromas</taxon>
    </lineage>
</organism>
<evidence type="ECO:0000256" key="1">
    <source>
        <dbReference type="SAM" id="MobiDB-lite"/>
    </source>
</evidence>
<evidence type="ECO:0000313" key="2">
    <source>
        <dbReference type="EMBL" id="CAD7280234.1"/>
    </source>
</evidence>
<dbReference type="InterPro" id="IPR024868">
    <property type="entry name" value="FJX1/FJ"/>
</dbReference>
<dbReference type="EMBL" id="OA884067">
    <property type="protein sequence ID" value="CAD7280234.1"/>
    <property type="molecule type" value="Genomic_DNA"/>
</dbReference>
<dbReference type="AlphaFoldDB" id="A0A7R9BRK7"/>
<keyword evidence="3" id="KW-1185">Reference proteome</keyword>
<sequence>MTQWVDGLEPAHIPGPFRPSSRHLHPPDVNLQTLILSERNKILGQATNVTQCSSLSQQAKGLLDEEGQRELKDLAQWSDLVIFDYLTANLDRVVNNLYNMQWNTGMMDAPAHNLARQTATGLLVFLDNESGLLHGFRLLDKYEPYHRKLLDSLCVFRRSTVENLEKLSRSDVATEFSKRVSEAHPDMSDALPPLPDKYARILAERIRTVLNHVRGCERIYDSS</sequence>
<dbReference type="Proteomes" id="UP000678499">
    <property type="component" value="Unassembled WGS sequence"/>
</dbReference>
<dbReference type="PANTHER" id="PTHR13147">
    <property type="entry name" value="FOUR-JOINTED BOX PROTEIN 1"/>
    <property type="match status" value="1"/>
</dbReference>
<dbReference type="OrthoDB" id="10055077at2759"/>
<reference evidence="2" key="1">
    <citation type="submission" date="2020-11" db="EMBL/GenBank/DDBJ databases">
        <authorList>
            <person name="Tran Van P."/>
        </authorList>
    </citation>
    <scope>NUCLEOTIDE SEQUENCE</scope>
</reference>
<accession>A0A7R9BRK7</accession>
<dbReference type="EMBL" id="CAJPEX010002030">
    <property type="protein sequence ID" value="CAG0920386.1"/>
    <property type="molecule type" value="Genomic_DNA"/>
</dbReference>